<evidence type="ECO:0000256" key="1">
    <source>
        <dbReference type="SAM" id="Phobius"/>
    </source>
</evidence>
<dbReference type="Gene3D" id="3.40.30.10">
    <property type="entry name" value="Glutaredoxin"/>
    <property type="match status" value="1"/>
</dbReference>
<evidence type="ECO:0000313" key="3">
    <source>
        <dbReference type="Proteomes" id="UP000019485"/>
    </source>
</evidence>
<accession>W9E501</accession>
<sequence length="180" mass="19168">MHPLLIALAVFACAVSVLNLVLVLGVIRRLREHADRISRLSPEPPNPMLAVTERTDPFDAVTVEGDHVSRAALSGLTLVGVFSPSCPACEERLPRFLDFARSFPGGRDQTIAIVVGEPDEAADQVAVLSPIARVVVEDMEGSITKALKVRGFPAFGILDDSGTMVSAGTNTDWLRIPAGV</sequence>
<dbReference type="Proteomes" id="UP000019485">
    <property type="component" value="Unassembled WGS sequence"/>
</dbReference>
<proteinExistence type="predicted"/>
<dbReference type="EMBL" id="AZAN01000001">
    <property type="protein sequence ID" value="ETA71076.1"/>
    <property type="molecule type" value="Genomic_DNA"/>
</dbReference>
<dbReference type="AlphaFoldDB" id="W9E501"/>
<comment type="caution">
    <text evidence="2">The sequence shown here is derived from an EMBL/GenBank/DDBJ whole genome shotgun (WGS) entry which is preliminary data.</text>
</comment>
<keyword evidence="1" id="KW-0472">Membrane</keyword>
<organism evidence="2 3">
    <name type="scientific">Actinospica robiniae DSM 44927</name>
    <dbReference type="NCBI Taxonomy" id="479430"/>
    <lineage>
        <taxon>Bacteria</taxon>
        <taxon>Bacillati</taxon>
        <taxon>Actinomycetota</taxon>
        <taxon>Actinomycetes</taxon>
        <taxon>Catenulisporales</taxon>
        <taxon>Actinospicaceae</taxon>
        <taxon>Actinospica</taxon>
    </lineage>
</organism>
<evidence type="ECO:0000313" key="2">
    <source>
        <dbReference type="EMBL" id="ETA71076.1"/>
    </source>
</evidence>
<keyword evidence="1" id="KW-1133">Transmembrane helix</keyword>
<reference evidence="2 3" key="1">
    <citation type="submission" date="2013-08" db="EMBL/GenBank/DDBJ databases">
        <authorList>
            <consortium name="DOE Joint Genome Institute"/>
            <person name="Eisen J."/>
            <person name="Huntemann M."/>
            <person name="Han J."/>
            <person name="Chen A."/>
            <person name="Kyrpides N."/>
            <person name="Mavromatis K."/>
            <person name="Markowitz V."/>
            <person name="Palaniappan K."/>
            <person name="Ivanova N."/>
            <person name="Schaumberg A."/>
            <person name="Pati A."/>
            <person name="Liolios K."/>
            <person name="Nordberg H.P."/>
            <person name="Cantor M.N."/>
            <person name="Hua S.X."/>
            <person name="Woyke T."/>
        </authorList>
    </citation>
    <scope>NUCLEOTIDE SEQUENCE [LARGE SCALE GENOMIC DNA]</scope>
    <source>
        <strain evidence="2 3">DSM 44927</strain>
    </source>
</reference>
<dbReference type="InterPro" id="IPR036249">
    <property type="entry name" value="Thioredoxin-like_sf"/>
</dbReference>
<dbReference type="HOGENOM" id="CLU_124855_1_0_11"/>
<feature type="transmembrane region" description="Helical" evidence="1">
    <location>
        <begin position="6"/>
        <end position="27"/>
    </location>
</feature>
<gene>
    <name evidence="2" type="ORF">ActroDRAFT_0098</name>
</gene>
<dbReference type="RefSeq" id="WP_034260394.1">
    <property type="nucleotide sequence ID" value="NZ_KI632511.1"/>
</dbReference>
<keyword evidence="1" id="KW-0812">Transmembrane</keyword>
<keyword evidence="3" id="KW-1185">Reference proteome</keyword>
<dbReference type="PATRIC" id="fig|479430.3.peg.102"/>
<name>W9E501_9ACTN</name>
<dbReference type="OrthoDB" id="128449at2"/>
<dbReference type="SUPFAM" id="SSF52833">
    <property type="entry name" value="Thioredoxin-like"/>
    <property type="match status" value="1"/>
</dbReference>
<protein>
    <submittedName>
        <fullName evidence="2">Redoxin</fullName>
    </submittedName>
</protein>